<dbReference type="Gene3D" id="3.40.1190.20">
    <property type="match status" value="1"/>
</dbReference>
<comment type="caution">
    <text evidence="2">The sequence shown here is derived from an EMBL/GenBank/DDBJ whole genome shotgun (WGS) entry which is preliminary data.</text>
</comment>
<sequence length="82" mass="8958">MTPSRDELGSISGIKIDDDQDIDVVRAAEEIRRKGVKNVIVTLRERGIYVSSAGDYGGGERLDKFIKSYKGEVVDVTGARDA</sequence>
<organism evidence="2">
    <name type="scientific">marine sediment metagenome</name>
    <dbReference type="NCBI Taxonomy" id="412755"/>
    <lineage>
        <taxon>unclassified sequences</taxon>
        <taxon>metagenomes</taxon>
        <taxon>ecological metagenomes</taxon>
    </lineage>
</organism>
<dbReference type="EMBL" id="BARV01027766">
    <property type="protein sequence ID" value="GAI41006.1"/>
    <property type="molecule type" value="Genomic_DNA"/>
</dbReference>
<dbReference type="InterPro" id="IPR011611">
    <property type="entry name" value="PfkB_dom"/>
</dbReference>
<accession>X1PEX1</accession>
<feature type="non-terminal residue" evidence="2">
    <location>
        <position position="82"/>
    </location>
</feature>
<proteinExistence type="predicted"/>
<dbReference type="AlphaFoldDB" id="X1PEX1"/>
<feature type="domain" description="Carbohydrate kinase PfkB" evidence="1">
    <location>
        <begin position="1"/>
        <end position="82"/>
    </location>
</feature>
<evidence type="ECO:0000313" key="2">
    <source>
        <dbReference type="EMBL" id="GAI41006.1"/>
    </source>
</evidence>
<dbReference type="SUPFAM" id="SSF53613">
    <property type="entry name" value="Ribokinase-like"/>
    <property type="match status" value="1"/>
</dbReference>
<protein>
    <recommendedName>
        <fullName evidence="1">Carbohydrate kinase PfkB domain-containing protein</fullName>
    </recommendedName>
</protein>
<dbReference type="Pfam" id="PF00294">
    <property type="entry name" value="PfkB"/>
    <property type="match status" value="1"/>
</dbReference>
<name>X1PEX1_9ZZZZ</name>
<dbReference type="InterPro" id="IPR029056">
    <property type="entry name" value="Ribokinase-like"/>
</dbReference>
<gene>
    <name evidence="2" type="ORF">S06H3_44611</name>
</gene>
<reference evidence="2" key="1">
    <citation type="journal article" date="2014" name="Front. Microbiol.">
        <title>High frequency of phylogenetically diverse reductive dehalogenase-homologous genes in deep subseafloor sedimentary metagenomes.</title>
        <authorList>
            <person name="Kawai M."/>
            <person name="Futagami T."/>
            <person name="Toyoda A."/>
            <person name="Takaki Y."/>
            <person name="Nishi S."/>
            <person name="Hori S."/>
            <person name="Arai W."/>
            <person name="Tsubouchi T."/>
            <person name="Morono Y."/>
            <person name="Uchiyama I."/>
            <person name="Ito T."/>
            <person name="Fujiyama A."/>
            <person name="Inagaki F."/>
            <person name="Takami H."/>
        </authorList>
    </citation>
    <scope>NUCLEOTIDE SEQUENCE</scope>
    <source>
        <strain evidence="2">Expedition CK06-06</strain>
    </source>
</reference>
<evidence type="ECO:0000259" key="1">
    <source>
        <dbReference type="Pfam" id="PF00294"/>
    </source>
</evidence>